<sequence>MSKARNNKKQRKESARKFICRLLFPRTKIVLLSIPLSAVLLTYSFTLAEKQGPIAYISYIVSAYSLTIICAAVIPGIKDNIKNFLRRNTYIDRYFEEVPFKLKVSLYSSFGINMLYAGVNGFSGIYYRSVWSGTLAVYYILLSIVRFFLVKYSHKNGFGEDHRAEWSRYRICGIFLIVMNIALAGVVILILEDNRGFEYDGMMIYIMAVFTFYITVMAIVNIVKYKKYNSPVMSAARAVGLASALVSMLALETAMVTQFDDGSNAQWFPYVMTGVTGAGVCAVVIVTGIYMTVHAANMIKEMDKKQMIYEKERRDLYE</sequence>
<gene>
    <name evidence="6" type="ORF">IAD12_07225</name>
</gene>
<accession>A0A9D1HEA6</accession>
<dbReference type="InterPro" id="IPR027469">
    <property type="entry name" value="Cation_efflux_TMD_sf"/>
</dbReference>
<feature type="transmembrane region" description="Helical" evidence="5">
    <location>
        <begin position="125"/>
        <end position="149"/>
    </location>
</feature>
<dbReference type="EMBL" id="DVLX01000087">
    <property type="protein sequence ID" value="HIU00030.1"/>
    <property type="molecule type" value="Genomic_DNA"/>
</dbReference>
<comment type="subcellular location">
    <subcellularLocation>
        <location evidence="1">Membrane</location>
        <topology evidence="1">Multi-pass membrane protein</topology>
    </subcellularLocation>
</comment>
<feature type="transmembrane region" description="Helical" evidence="5">
    <location>
        <begin position="169"/>
        <end position="191"/>
    </location>
</feature>
<evidence type="ECO:0000313" key="6">
    <source>
        <dbReference type="EMBL" id="HIU00030.1"/>
    </source>
</evidence>
<feature type="transmembrane region" description="Helical" evidence="5">
    <location>
        <begin position="267"/>
        <end position="293"/>
    </location>
</feature>
<evidence type="ECO:0000256" key="3">
    <source>
        <dbReference type="ARBA" id="ARBA00022989"/>
    </source>
</evidence>
<dbReference type="AlphaFoldDB" id="A0A9D1HEA6"/>
<feature type="transmembrane region" description="Helical" evidence="5">
    <location>
        <begin position="203"/>
        <end position="223"/>
    </location>
</feature>
<evidence type="ECO:0000256" key="1">
    <source>
        <dbReference type="ARBA" id="ARBA00004141"/>
    </source>
</evidence>
<reference evidence="6" key="1">
    <citation type="submission" date="2020-10" db="EMBL/GenBank/DDBJ databases">
        <authorList>
            <person name="Gilroy R."/>
        </authorList>
    </citation>
    <scope>NUCLEOTIDE SEQUENCE</scope>
    <source>
        <strain evidence="6">CHK176-22527</strain>
    </source>
</reference>
<feature type="transmembrane region" description="Helical" evidence="5">
    <location>
        <begin position="54"/>
        <end position="77"/>
    </location>
</feature>
<dbReference type="Proteomes" id="UP000824159">
    <property type="component" value="Unassembled WGS sequence"/>
</dbReference>
<dbReference type="SUPFAM" id="SSF161111">
    <property type="entry name" value="Cation efflux protein transmembrane domain-like"/>
    <property type="match status" value="1"/>
</dbReference>
<keyword evidence="2 5" id="KW-0812">Transmembrane</keyword>
<evidence type="ECO:0000256" key="5">
    <source>
        <dbReference type="SAM" id="Phobius"/>
    </source>
</evidence>
<comment type="caution">
    <text evidence="6">The sequence shown here is derived from an EMBL/GenBank/DDBJ whole genome shotgun (WGS) entry which is preliminary data.</text>
</comment>
<keyword evidence="4 5" id="KW-0472">Membrane</keyword>
<evidence type="ECO:0000256" key="2">
    <source>
        <dbReference type="ARBA" id="ARBA00022692"/>
    </source>
</evidence>
<organism evidence="6 7">
    <name type="scientific">Candidatus Allocopromorpha excrementavium</name>
    <dbReference type="NCBI Taxonomy" id="2840741"/>
    <lineage>
        <taxon>Bacteria</taxon>
        <taxon>Bacillati</taxon>
        <taxon>Bacillota</taxon>
        <taxon>Clostridia</taxon>
        <taxon>Eubacteriales</taxon>
        <taxon>Eubacteriaceae</taxon>
        <taxon>Eubacteriaceae incertae sedis</taxon>
        <taxon>Candidatus Allocopromorpha</taxon>
    </lineage>
</organism>
<keyword evidence="3 5" id="KW-1133">Transmembrane helix</keyword>
<reference evidence="6" key="2">
    <citation type="journal article" date="2021" name="PeerJ">
        <title>Extensive microbial diversity within the chicken gut microbiome revealed by metagenomics and culture.</title>
        <authorList>
            <person name="Gilroy R."/>
            <person name="Ravi A."/>
            <person name="Getino M."/>
            <person name="Pursley I."/>
            <person name="Horton D.L."/>
            <person name="Alikhan N.F."/>
            <person name="Baker D."/>
            <person name="Gharbi K."/>
            <person name="Hall N."/>
            <person name="Watson M."/>
            <person name="Adriaenssens E.M."/>
            <person name="Foster-Nyarko E."/>
            <person name="Jarju S."/>
            <person name="Secka A."/>
            <person name="Antonio M."/>
            <person name="Oren A."/>
            <person name="Chaudhuri R.R."/>
            <person name="La Ragione R."/>
            <person name="Hildebrand F."/>
            <person name="Pallen M.J."/>
        </authorList>
    </citation>
    <scope>NUCLEOTIDE SEQUENCE</scope>
    <source>
        <strain evidence="6">CHK176-22527</strain>
    </source>
</reference>
<dbReference type="GO" id="GO:0016020">
    <property type="term" value="C:membrane"/>
    <property type="evidence" value="ECO:0007669"/>
    <property type="project" value="UniProtKB-SubCell"/>
</dbReference>
<protein>
    <submittedName>
        <fullName evidence="6">Uncharacterized protein</fullName>
    </submittedName>
</protein>
<feature type="transmembrane region" description="Helical" evidence="5">
    <location>
        <begin position="235"/>
        <end position="255"/>
    </location>
</feature>
<feature type="transmembrane region" description="Helical" evidence="5">
    <location>
        <begin position="98"/>
        <end position="119"/>
    </location>
</feature>
<evidence type="ECO:0000256" key="4">
    <source>
        <dbReference type="ARBA" id="ARBA00023136"/>
    </source>
</evidence>
<evidence type="ECO:0000313" key="7">
    <source>
        <dbReference type="Proteomes" id="UP000824159"/>
    </source>
</evidence>
<dbReference type="Gene3D" id="1.20.1510.10">
    <property type="entry name" value="Cation efflux protein transmembrane domain"/>
    <property type="match status" value="1"/>
</dbReference>
<name>A0A9D1HEA6_9FIRM</name>
<proteinExistence type="predicted"/>